<dbReference type="SFLD" id="SFLDS00003">
    <property type="entry name" value="Haloacid_Dehalogenase"/>
    <property type="match status" value="1"/>
</dbReference>
<dbReference type="PANTHER" id="PTHR43611:SF3">
    <property type="entry name" value="FLAVIN MONONUCLEOTIDE HYDROLASE 1, CHLOROPLATIC"/>
    <property type="match status" value="1"/>
</dbReference>
<dbReference type="NCBIfam" id="TIGR01509">
    <property type="entry name" value="HAD-SF-IA-v3"/>
    <property type="match status" value="1"/>
</dbReference>
<dbReference type="Gene3D" id="3.40.50.1000">
    <property type="entry name" value="HAD superfamily/HAD-like"/>
    <property type="match status" value="1"/>
</dbReference>
<dbReference type="InterPro" id="IPR036412">
    <property type="entry name" value="HAD-like_sf"/>
</dbReference>
<dbReference type="EMBL" id="JBHMQT010000057">
    <property type="protein sequence ID" value="MFC0865628.1"/>
    <property type="molecule type" value="Genomic_DNA"/>
</dbReference>
<dbReference type="InterPro" id="IPR023214">
    <property type="entry name" value="HAD_sf"/>
</dbReference>
<dbReference type="Pfam" id="PF00702">
    <property type="entry name" value="Hydrolase"/>
    <property type="match status" value="1"/>
</dbReference>
<name>A0ABV6UBU1_9ACTN</name>
<evidence type="ECO:0000313" key="2">
    <source>
        <dbReference type="Proteomes" id="UP001589870"/>
    </source>
</evidence>
<protein>
    <submittedName>
        <fullName evidence="1">HAD family hydrolase</fullName>
    </submittedName>
</protein>
<dbReference type="CDD" id="cd02603">
    <property type="entry name" value="HAD_sEH-N_like"/>
    <property type="match status" value="1"/>
</dbReference>
<dbReference type="RefSeq" id="WP_394303642.1">
    <property type="nucleotide sequence ID" value="NZ_JBHMQT010000057.1"/>
</dbReference>
<dbReference type="SUPFAM" id="SSF56784">
    <property type="entry name" value="HAD-like"/>
    <property type="match status" value="1"/>
</dbReference>
<dbReference type="SFLD" id="SFLDG01129">
    <property type="entry name" value="C1.5:_HAD__Beta-PGM__Phosphata"/>
    <property type="match status" value="1"/>
</dbReference>
<keyword evidence="1" id="KW-0378">Hydrolase</keyword>
<accession>A0ABV6UBU1</accession>
<comment type="caution">
    <text evidence="1">The sequence shown here is derived from an EMBL/GenBank/DDBJ whole genome shotgun (WGS) entry which is preliminary data.</text>
</comment>
<organism evidence="1 2">
    <name type="scientific">Sphaerimonospora cavernae</name>
    <dbReference type="NCBI Taxonomy" id="1740611"/>
    <lineage>
        <taxon>Bacteria</taxon>
        <taxon>Bacillati</taxon>
        <taxon>Actinomycetota</taxon>
        <taxon>Actinomycetes</taxon>
        <taxon>Streptosporangiales</taxon>
        <taxon>Streptosporangiaceae</taxon>
        <taxon>Sphaerimonospora</taxon>
    </lineage>
</organism>
<proteinExistence type="predicted"/>
<dbReference type="PRINTS" id="PR00413">
    <property type="entry name" value="HADHALOGNASE"/>
</dbReference>
<keyword evidence="2" id="KW-1185">Reference proteome</keyword>
<dbReference type="GO" id="GO:0016787">
    <property type="term" value="F:hydrolase activity"/>
    <property type="evidence" value="ECO:0007669"/>
    <property type="project" value="UniProtKB-KW"/>
</dbReference>
<dbReference type="InterPro" id="IPR006439">
    <property type="entry name" value="HAD-SF_hydro_IA"/>
</dbReference>
<dbReference type="PANTHER" id="PTHR43611">
    <property type="entry name" value="ALPHA-D-GLUCOSE 1-PHOSPHATE PHOSPHATASE"/>
    <property type="match status" value="1"/>
</dbReference>
<reference evidence="1 2" key="1">
    <citation type="submission" date="2024-09" db="EMBL/GenBank/DDBJ databases">
        <authorList>
            <person name="Sun Q."/>
            <person name="Mori K."/>
        </authorList>
    </citation>
    <scope>NUCLEOTIDE SEQUENCE [LARGE SCALE GENOMIC DNA]</scope>
    <source>
        <strain evidence="1 2">TBRC 1851</strain>
    </source>
</reference>
<dbReference type="Proteomes" id="UP001589870">
    <property type="component" value="Unassembled WGS sequence"/>
</dbReference>
<sequence length="200" mass="21682">MKIVLFDYGNVISLPQAEADVARLTALLDGPETEGAPGFEERYWAARLDFDRATLDPGAYWSFVYARPVTGEELDRVVALDVASWSRPNEDTAAVIEELAGQGVPMALLSNAPICVADGIDPLPFLAPIGPRFYSGRMGMVKPDAEIYLKVIEELGVPAGDVVFVDDRTENVAAARAVGVHGVHFRDGQTLREELKPLLA</sequence>
<evidence type="ECO:0000313" key="1">
    <source>
        <dbReference type="EMBL" id="MFC0865628.1"/>
    </source>
</evidence>
<gene>
    <name evidence="1" type="ORF">ACFHYQ_25360</name>
</gene>